<dbReference type="PANTHER" id="PTHR33495:SF13">
    <property type="entry name" value="ANTI-SIGMA-F FACTOR ANTAGONIST RSFB"/>
    <property type="match status" value="1"/>
</dbReference>
<gene>
    <name evidence="2" type="ORF">GCM10022380_16290</name>
</gene>
<evidence type="ECO:0000313" key="2">
    <source>
        <dbReference type="EMBL" id="GAA3799690.1"/>
    </source>
</evidence>
<sequence>MQTCFDHPPRALCRVQVRRTGTGLVLSVHGEVDLEAMPVLEDALATALREAPGVLVVDLTGVGFLAACGLRALVETHLRGGTRLRIVADGISRRVLELSGLTGTLAVYTDVAHAEAGVA</sequence>
<dbReference type="RefSeq" id="WP_237335002.1">
    <property type="nucleotide sequence ID" value="NZ_BAABCM010000001.1"/>
</dbReference>
<evidence type="ECO:0000259" key="1">
    <source>
        <dbReference type="PROSITE" id="PS50801"/>
    </source>
</evidence>
<dbReference type="PROSITE" id="PS50801">
    <property type="entry name" value="STAS"/>
    <property type="match status" value="1"/>
</dbReference>
<accession>A0ABP7HQM0</accession>
<proteinExistence type="predicted"/>
<protein>
    <submittedName>
        <fullName evidence="2">STAS domain-containing protein</fullName>
    </submittedName>
</protein>
<name>A0ABP7HQM0_9PSEU</name>
<dbReference type="CDD" id="cd07043">
    <property type="entry name" value="STAS_anti-anti-sigma_factors"/>
    <property type="match status" value="1"/>
</dbReference>
<dbReference type="EMBL" id="BAABCM010000001">
    <property type="protein sequence ID" value="GAA3799690.1"/>
    <property type="molecule type" value="Genomic_DNA"/>
</dbReference>
<dbReference type="Gene3D" id="3.30.750.24">
    <property type="entry name" value="STAS domain"/>
    <property type="match status" value="1"/>
</dbReference>
<comment type="caution">
    <text evidence="2">The sequence shown here is derived from an EMBL/GenBank/DDBJ whole genome shotgun (WGS) entry which is preliminary data.</text>
</comment>
<reference evidence="3" key="1">
    <citation type="journal article" date="2019" name="Int. J. Syst. Evol. Microbiol.">
        <title>The Global Catalogue of Microorganisms (GCM) 10K type strain sequencing project: providing services to taxonomists for standard genome sequencing and annotation.</title>
        <authorList>
            <consortium name="The Broad Institute Genomics Platform"/>
            <consortium name="The Broad Institute Genome Sequencing Center for Infectious Disease"/>
            <person name="Wu L."/>
            <person name="Ma J."/>
        </authorList>
    </citation>
    <scope>NUCLEOTIDE SEQUENCE [LARGE SCALE GENOMIC DNA]</scope>
    <source>
        <strain evidence="3">JCM 17017</strain>
    </source>
</reference>
<feature type="domain" description="STAS" evidence="1">
    <location>
        <begin position="24"/>
        <end position="118"/>
    </location>
</feature>
<dbReference type="InterPro" id="IPR002645">
    <property type="entry name" value="STAS_dom"/>
</dbReference>
<dbReference type="Pfam" id="PF01740">
    <property type="entry name" value="STAS"/>
    <property type="match status" value="1"/>
</dbReference>
<dbReference type="PANTHER" id="PTHR33495">
    <property type="entry name" value="ANTI-SIGMA FACTOR ANTAGONIST TM_1081-RELATED-RELATED"/>
    <property type="match status" value="1"/>
</dbReference>
<dbReference type="SUPFAM" id="SSF52091">
    <property type="entry name" value="SpoIIaa-like"/>
    <property type="match status" value="1"/>
</dbReference>
<dbReference type="InterPro" id="IPR036513">
    <property type="entry name" value="STAS_dom_sf"/>
</dbReference>
<keyword evidence="3" id="KW-1185">Reference proteome</keyword>
<organism evidence="2 3">
    <name type="scientific">Amycolatopsis tucumanensis</name>
    <dbReference type="NCBI Taxonomy" id="401106"/>
    <lineage>
        <taxon>Bacteria</taxon>
        <taxon>Bacillati</taxon>
        <taxon>Actinomycetota</taxon>
        <taxon>Actinomycetes</taxon>
        <taxon>Pseudonocardiales</taxon>
        <taxon>Pseudonocardiaceae</taxon>
        <taxon>Amycolatopsis</taxon>
    </lineage>
</organism>
<evidence type="ECO:0000313" key="3">
    <source>
        <dbReference type="Proteomes" id="UP001501624"/>
    </source>
</evidence>
<dbReference type="Proteomes" id="UP001501624">
    <property type="component" value="Unassembled WGS sequence"/>
</dbReference>